<dbReference type="InterPro" id="IPR036942">
    <property type="entry name" value="Beta-barrel_TonB_sf"/>
</dbReference>
<keyword evidence="7 8" id="KW-0998">Cell outer membrane</keyword>
<dbReference type="AlphaFoldDB" id="A0A1B9DSG9"/>
<gene>
    <name evidence="12" type="ORF">FBGL_08355</name>
    <name evidence="13" type="ORF">SAMN05192550_0839</name>
</gene>
<evidence type="ECO:0000259" key="10">
    <source>
        <dbReference type="Pfam" id="PF00593"/>
    </source>
</evidence>
<dbReference type="InterPro" id="IPR012910">
    <property type="entry name" value="Plug_dom"/>
</dbReference>
<evidence type="ECO:0000256" key="2">
    <source>
        <dbReference type="ARBA" id="ARBA00022448"/>
    </source>
</evidence>
<evidence type="ECO:0000256" key="4">
    <source>
        <dbReference type="ARBA" id="ARBA00022692"/>
    </source>
</evidence>
<evidence type="ECO:0000256" key="6">
    <source>
        <dbReference type="ARBA" id="ARBA00023136"/>
    </source>
</evidence>
<dbReference type="STRING" id="551990.SAMN05192550_0839"/>
<proteinExistence type="inferred from homology"/>
<comment type="caution">
    <text evidence="12">The sequence shown here is derived from an EMBL/GenBank/DDBJ whole genome shotgun (WGS) entry which is preliminary data.</text>
</comment>
<dbReference type="InterPro" id="IPR000531">
    <property type="entry name" value="Beta-barrel_TonB"/>
</dbReference>
<dbReference type="Pfam" id="PF00593">
    <property type="entry name" value="TonB_dep_Rec_b-barrel"/>
    <property type="match status" value="1"/>
</dbReference>
<evidence type="ECO:0000256" key="1">
    <source>
        <dbReference type="ARBA" id="ARBA00004571"/>
    </source>
</evidence>
<dbReference type="GO" id="GO:0009279">
    <property type="term" value="C:cell outer membrane"/>
    <property type="evidence" value="ECO:0007669"/>
    <property type="project" value="UniProtKB-SubCell"/>
</dbReference>
<dbReference type="Pfam" id="PF13715">
    <property type="entry name" value="CarbopepD_reg_2"/>
    <property type="match status" value="1"/>
</dbReference>
<evidence type="ECO:0000256" key="7">
    <source>
        <dbReference type="ARBA" id="ARBA00023237"/>
    </source>
</evidence>
<dbReference type="InterPro" id="IPR008969">
    <property type="entry name" value="CarboxyPept-like_regulatory"/>
</dbReference>
<keyword evidence="3 8" id="KW-1134">Transmembrane beta strand</keyword>
<dbReference type="Gene3D" id="2.170.130.10">
    <property type="entry name" value="TonB-dependent receptor, plug domain"/>
    <property type="match status" value="1"/>
</dbReference>
<dbReference type="NCBIfam" id="TIGR04056">
    <property type="entry name" value="OMP_RagA_SusC"/>
    <property type="match status" value="1"/>
</dbReference>
<evidence type="ECO:0000256" key="3">
    <source>
        <dbReference type="ARBA" id="ARBA00022452"/>
    </source>
</evidence>
<dbReference type="PROSITE" id="PS52016">
    <property type="entry name" value="TONB_DEPENDENT_REC_3"/>
    <property type="match status" value="1"/>
</dbReference>
<feature type="domain" description="TonB-dependent receptor plug" evidence="11">
    <location>
        <begin position="121"/>
        <end position="236"/>
    </location>
</feature>
<protein>
    <submittedName>
        <fullName evidence="13">Iron complex outermembrane recepter protein</fullName>
    </submittedName>
    <submittedName>
        <fullName evidence="12">SusC/RagA family TonB-linked outer membrane protein</fullName>
    </submittedName>
</protein>
<name>A0A1B9DSG9_9FLAO</name>
<dbReference type="Proteomes" id="UP000093226">
    <property type="component" value="Unassembled WGS sequence"/>
</dbReference>
<accession>A0A1B9DSG9</accession>
<evidence type="ECO:0000256" key="5">
    <source>
        <dbReference type="ARBA" id="ARBA00023077"/>
    </source>
</evidence>
<dbReference type="Proteomes" id="UP000182367">
    <property type="component" value="Unassembled WGS sequence"/>
</dbReference>
<comment type="subcellular location">
    <subcellularLocation>
        <location evidence="1 8">Cell outer membrane</location>
        <topology evidence="1 8">Multi-pass membrane protein</topology>
    </subcellularLocation>
</comment>
<dbReference type="InterPro" id="IPR023996">
    <property type="entry name" value="TonB-dep_OMP_SusC/RagA"/>
</dbReference>
<dbReference type="OrthoDB" id="9768177at2"/>
<keyword evidence="4 8" id="KW-0812">Transmembrane</keyword>
<reference evidence="14" key="1">
    <citation type="submission" date="2016-03" db="EMBL/GenBank/DDBJ databases">
        <title>Draft genome sequence of Paenibacillus glacialis DSM 22343.</title>
        <authorList>
            <person name="Shin S.-K."/>
            <person name="Yi H."/>
        </authorList>
    </citation>
    <scope>NUCLEOTIDE SEQUENCE [LARGE SCALE GENOMIC DNA]</scope>
    <source>
        <strain evidence="14">NBRC 105008</strain>
    </source>
</reference>
<dbReference type="Gene3D" id="2.40.170.20">
    <property type="entry name" value="TonB-dependent receptor, beta-barrel domain"/>
    <property type="match status" value="1"/>
</dbReference>
<reference evidence="13 15" key="3">
    <citation type="submission" date="2016-10" db="EMBL/GenBank/DDBJ databases">
        <authorList>
            <person name="Varghese N."/>
            <person name="Submissions S."/>
        </authorList>
    </citation>
    <scope>NUCLEOTIDE SEQUENCE [LARGE SCALE GENOMIC DNA]</scope>
    <source>
        <strain evidence="13 15">Gm-149</strain>
    </source>
</reference>
<evidence type="ECO:0000259" key="11">
    <source>
        <dbReference type="Pfam" id="PF07715"/>
    </source>
</evidence>
<evidence type="ECO:0000313" key="14">
    <source>
        <dbReference type="Proteomes" id="UP000093226"/>
    </source>
</evidence>
<dbReference type="EMBL" id="LVEO01000013">
    <property type="protein sequence ID" value="OCB72636.1"/>
    <property type="molecule type" value="Genomic_DNA"/>
</dbReference>
<dbReference type="InterPro" id="IPR039426">
    <property type="entry name" value="TonB-dep_rcpt-like"/>
</dbReference>
<evidence type="ECO:0000313" key="15">
    <source>
        <dbReference type="Proteomes" id="UP000182367"/>
    </source>
</evidence>
<evidence type="ECO:0000313" key="13">
    <source>
        <dbReference type="EMBL" id="SDI79882.1"/>
    </source>
</evidence>
<keyword evidence="2 8" id="KW-0813">Transport</keyword>
<reference evidence="12" key="2">
    <citation type="submission" date="2016-03" db="EMBL/GenBank/DDBJ databases">
        <authorList>
            <person name="Ploux O."/>
        </authorList>
    </citation>
    <scope>NUCLEOTIDE SEQUENCE</scope>
    <source>
        <strain evidence="12">NBRC 105008</strain>
    </source>
</reference>
<feature type="domain" description="TonB-dependent receptor-like beta-barrel" evidence="10">
    <location>
        <begin position="390"/>
        <end position="960"/>
    </location>
</feature>
<keyword evidence="15" id="KW-1185">Reference proteome</keyword>
<comment type="similarity">
    <text evidence="8 9">Belongs to the TonB-dependent receptor family.</text>
</comment>
<dbReference type="InterPro" id="IPR023997">
    <property type="entry name" value="TonB-dep_OMP_SusC/RagA_CS"/>
</dbReference>
<dbReference type="InterPro" id="IPR037066">
    <property type="entry name" value="Plug_dom_sf"/>
</dbReference>
<dbReference type="Pfam" id="PF07715">
    <property type="entry name" value="Plug"/>
    <property type="match status" value="1"/>
</dbReference>
<dbReference type="EMBL" id="FNEO01000001">
    <property type="protein sequence ID" value="SDI79882.1"/>
    <property type="molecule type" value="Genomic_DNA"/>
</dbReference>
<dbReference type="FunFam" id="2.60.40.1120:FF:000003">
    <property type="entry name" value="Outer membrane protein Omp121"/>
    <property type="match status" value="1"/>
</dbReference>
<keyword evidence="6 8" id="KW-0472">Membrane</keyword>
<dbReference type="SUPFAM" id="SSF49464">
    <property type="entry name" value="Carboxypeptidase regulatory domain-like"/>
    <property type="match status" value="1"/>
</dbReference>
<keyword evidence="5 9" id="KW-0798">TonB box</keyword>
<evidence type="ECO:0000313" key="12">
    <source>
        <dbReference type="EMBL" id="OCB72636.1"/>
    </source>
</evidence>
<dbReference type="SUPFAM" id="SSF56935">
    <property type="entry name" value="Porins"/>
    <property type="match status" value="1"/>
</dbReference>
<sequence>MVQMKKSMFYILLLCNILFIMPNVVAQTTVKKISGLVVDQKGLPLIGASVLIKGTNIGTITDIDGAFALPASDKSTVLVVSFIGYSAKEVVANDQKLRIVLTEDSNELKEVVVQVGYGTVKKKDATGSVSQISAKEFNKGQNVTPESLISGRISGVNVTGGGAPGAKADIRIRGGSSLNASNDPLIILDGLPLSNAVPSGSTSILSTIDPNDIESFTVLKDASAAAIYGSRAANGVIVITTKKGTKGGVKVNFSSQVGVNTVANTVDVLSANQYRALVNEKGSNAQKALLGTANTNWQDEIFHTALTTNNNISVSGALFNKLPIRLSVGNVNNPGILKNTSFERTTTSLSLNPVLFDNHLRIDISGNLSFAKNRFQDEDAVIGSAIGFDPTQSVYAAGSRYGGYFEWLEPNGNLPLLPARNPVARLNQDDRRATSTRKWGNIKLDYKFHFFEDLRFITEAGIDRFDSSGFTRVSTASALGYQPNSYTSGNWVNLGNYSTYTDALQNKNLNSYFNYTKDFGKIKVDATAGYNYQLFQKEKYESGETTQPNPNEDVITDPDINLQSYFGRLNLGYDSRYLLTLNYRRDGTSRFSKANRWGNFAGAAFAWNLNEESFLKDNKTISTLKLRLGYGTTGQQDISASYDYLTRVTLGSINTQYVFGGVVYSTARPEGYNQNIKWEELSEANLGLDYGFFNNRISGSINYFEKKSSDLLADVLVPDGANLRNQGFNNIGNLRTKGVEFSIQSDIVKNDNLTWNLAFNTTYIDQKITNLGQTVEGFTGYAVGDIKGGSGNKIQINSVGYAPNSFFVYEQLYDANKKPIPGAYVDRNNDGNLDDSDKYRFHKAAPDYTFGLFSSLNYKKFDFVMNWRASLGNYIFDNVSSDKGYLMAGLRRDSDLANVSSDYLNTGFVYEDNGTQRYLSNYFVKDASFIKLDNVTLGYTLEKALLKTVNIRFSAGVQNVLTLTKYNGLDPEKFNGIDGNIYPRARTFLLGVNANF</sequence>
<dbReference type="NCBIfam" id="TIGR04057">
    <property type="entry name" value="SusC_RagA_signa"/>
    <property type="match status" value="1"/>
</dbReference>
<evidence type="ECO:0000256" key="8">
    <source>
        <dbReference type="PROSITE-ProRule" id="PRU01360"/>
    </source>
</evidence>
<evidence type="ECO:0000256" key="9">
    <source>
        <dbReference type="RuleBase" id="RU003357"/>
    </source>
</evidence>
<organism evidence="12 14">
    <name type="scientific">Flavobacterium glycines</name>
    <dbReference type="NCBI Taxonomy" id="551990"/>
    <lineage>
        <taxon>Bacteria</taxon>
        <taxon>Pseudomonadati</taxon>
        <taxon>Bacteroidota</taxon>
        <taxon>Flavobacteriia</taxon>
        <taxon>Flavobacteriales</taxon>
        <taxon>Flavobacteriaceae</taxon>
        <taxon>Flavobacterium</taxon>
    </lineage>
</organism>
<dbReference type="Gene3D" id="2.60.40.1120">
    <property type="entry name" value="Carboxypeptidase-like, regulatory domain"/>
    <property type="match status" value="1"/>
</dbReference>